<dbReference type="PIRSF" id="PIRSF006503">
    <property type="entry name" value="UCP006503"/>
    <property type="match status" value="1"/>
</dbReference>
<dbReference type="InterPro" id="IPR007162">
    <property type="entry name" value="DUF366"/>
</dbReference>
<dbReference type="Gene3D" id="3.30.930.10">
    <property type="entry name" value="Bira Bifunctional Protein, Domain 2"/>
    <property type="match status" value="1"/>
</dbReference>
<sequence>MKIIKTDYMDIIFAENMEYTGKEIEELWAFKLFNTQKDNIVAFKGRMEVRREFMKDLKDLKRENLDIPIKSELAINFIVEHFDISLREIYLRQRILIFIAKEVIESYGIKLKRDGDDLYYKDRKLSVSIASKGKISGKIHLGINILSKGAEHVKIIGLNDLKIDADEVMEKIAINYAKEIDKIEKDMRKTFPL</sequence>
<dbReference type="AlphaFoldDB" id="N6VU32"/>
<dbReference type="SUPFAM" id="SSF55681">
    <property type="entry name" value="Class II aaRS and biotin synthetases"/>
    <property type="match status" value="1"/>
</dbReference>
<evidence type="ECO:0000313" key="1">
    <source>
        <dbReference type="EMBL" id="ENN96696.1"/>
    </source>
</evidence>
<dbReference type="PATRIC" id="fig|1069083.5.peg.190"/>
<dbReference type="EMBL" id="APMM01000005">
    <property type="protein sequence ID" value="ENN96696.1"/>
    <property type="molecule type" value="Genomic_DNA"/>
</dbReference>
<dbReference type="RefSeq" id="WP_004589861.1">
    <property type="nucleotide sequence ID" value="NZ_APMM01000005.1"/>
</dbReference>
<dbReference type="InterPro" id="IPR045864">
    <property type="entry name" value="aa-tRNA-synth_II/BPL/LPL"/>
</dbReference>
<organism evidence="1 2">
    <name type="scientific">Methanocaldococcus villosus KIN24-T80</name>
    <dbReference type="NCBI Taxonomy" id="1069083"/>
    <lineage>
        <taxon>Archaea</taxon>
        <taxon>Methanobacteriati</taxon>
        <taxon>Methanobacteriota</taxon>
        <taxon>Methanomada group</taxon>
        <taxon>Methanococci</taxon>
        <taxon>Methanococcales</taxon>
        <taxon>Methanocaldococcaceae</taxon>
        <taxon>Methanocaldococcus</taxon>
    </lineage>
</organism>
<dbReference type="OrthoDB" id="70011at2157"/>
<evidence type="ECO:0000313" key="2">
    <source>
        <dbReference type="Proteomes" id="UP000053695"/>
    </source>
</evidence>
<accession>N6VU32</accession>
<gene>
    <name evidence="1" type="ORF">J422_00966</name>
</gene>
<comment type="caution">
    <text evidence="1">The sequence shown here is derived from an EMBL/GenBank/DDBJ whole genome shotgun (WGS) entry which is preliminary data.</text>
</comment>
<reference evidence="1 2" key="1">
    <citation type="journal article" date="2013" name="Genome Announc.">
        <title>Draft Genome Sequence of a Highly Flagellated, Fast-Swimming Archaeon, Methanocaldococcus villosus Strain KIN24-T80 (DSM 22612).</title>
        <authorList>
            <person name="Thennarasu S."/>
            <person name="Polireddy D."/>
            <person name="Antony A."/>
            <person name="Yada M.R."/>
            <person name="Algarawi S."/>
            <person name="Sivakumar N."/>
        </authorList>
    </citation>
    <scope>NUCLEOTIDE SEQUENCE [LARGE SCALE GENOMIC DNA]</scope>
    <source>
        <strain evidence="1 2">KIN24-T80</strain>
    </source>
</reference>
<dbReference type="STRING" id="1069083.GCA_000371805_00582"/>
<proteinExistence type="predicted"/>
<name>N6VU32_9EURY</name>
<evidence type="ECO:0008006" key="3">
    <source>
        <dbReference type="Google" id="ProtNLM"/>
    </source>
</evidence>
<dbReference type="Pfam" id="PF04017">
    <property type="entry name" value="DUF366"/>
    <property type="match status" value="1"/>
</dbReference>
<protein>
    <recommendedName>
        <fullName evidence="3">DUF366 domain-containing protein</fullName>
    </recommendedName>
</protein>
<dbReference type="Proteomes" id="UP000053695">
    <property type="component" value="Unassembled WGS sequence"/>
</dbReference>
<keyword evidence="2" id="KW-1185">Reference proteome</keyword>